<dbReference type="RefSeq" id="WP_085122064.1">
    <property type="nucleotide sequence ID" value="NZ_FWZX01000005.1"/>
</dbReference>
<dbReference type="PROSITE" id="PS00211">
    <property type="entry name" value="ABC_TRANSPORTER_1"/>
    <property type="match status" value="1"/>
</dbReference>
<evidence type="ECO:0000259" key="7">
    <source>
        <dbReference type="PROSITE" id="PS50893"/>
    </source>
</evidence>
<accession>A0A1Y6BNF6</accession>
<proteinExistence type="predicted"/>
<dbReference type="Gene3D" id="3.40.50.300">
    <property type="entry name" value="P-loop containing nucleotide triphosphate hydrolases"/>
    <property type="match status" value="1"/>
</dbReference>
<dbReference type="GO" id="GO:0017004">
    <property type="term" value="P:cytochrome complex assembly"/>
    <property type="evidence" value="ECO:0007669"/>
    <property type="project" value="UniProtKB-KW"/>
</dbReference>
<evidence type="ECO:0000256" key="3">
    <source>
        <dbReference type="ARBA" id="ARBA00022748"/>
    </source>
</evidence>
<protein>
    <submittedName>
        <fullName evidence="8">Heme exporter protein A</fullName>
    </submittedName>
</protein>
<keyword evidence="9" id="KW-1185">Reference proteome</keyword>
<dbReference type="GO" id="GO:0022857">
    <property type="term" value="F:transmembrane transporter activity"/>
    <property type="evidence" value="ECO:0007669"/>
    <property type="project" value="InterPro"/>
</dbReference>
<dbReference type="InterPro" id="IPR003593">
    <property type="entry name" value="AAA+_ATPase"/>
</dbReference>
<keyword evidence="3" id="KW-0201">Cytochrome c-type biogenesis</keyword>
<dbReference type="PANTHER" id="PTHR43499">
    <property type="entry name" value="ABC TRANSPORTER I FAMILY MEMBER 1"/>
    <property type="match status" value="1"/>
</dbReference>
<keyword evidence="6" id="KW-0472">Membrane</keyword>
<evidence type="ECO:0000256" key="4">
    <source>
        <dbReference type="ARBA" id="ARBA00022840"/>
    </source>
</evidence>
<dbReference type="SMART" id="SM00382">
    <property type="entry name" value="AAA"/>
    <property type="match status" value="1"/>
</dbReference>
<reference evidence="8 9" key="1">
    <citation type="submission" date="2017-04" db="EMBL/GenBank/DDBJ databases">
        <authorList>
            <person name="Afonso C.L."/>
            <person name="Miller P.J."/>
            <person name="Scott M.A."/>
            <person name="Spackman E."/>
            <person name="Goraichik I."/>
            <person name="Dimitrov K.M."/>
            <person name="Suarez D.L."/>
            <person name="Swayne D.E."/>
        </authorList>
    </citation>
    <scope>NUCLEOTIDE SEQUENCE [LARGE SCALE GENOMIC DNA]</scope>
    <source>
        <strain evidence="8 9">USBA 355</strain>
    </source>
</reference>
<evidence type="ECO:0000256" key="2">
    <source>
        <dbReference type="ARBA" id="ARBA00022741"/>
    </source>
</evidence>
<evidence type="ECO:0000256" key="1">
    <source>
        <dbReference type="ARBA" id="ARBA00022448"/>
    </source>
</evidence>
<evidence type="ECO:0000256" key="6">
    <source>
        <dbReference type="ARBA" id="ARBA00023136"/>
    </source>
</evidence>
<dbReference type="InterPro" id="IPR017871">
    <property type="entry name" value="ABC_transporter-like_CS"/>
</dbReference>
<dbReference type="AlphaFoldDB" id="A0A1Y6BNF6"/>
<sequence>MGGIAAGGTAGEGTAAGAPLAAEALACRRGERLLFEKLDFVLPPGGLLLLTGPNGSGKSSLLRLLAGLLRPAAGRLTSGGQPVFEELGAYQARLHFLGHQEAAKPVLSGRENLEFWCRLRGAGTARIDAALAAFELEELAAQPMRLYSAGQKRRLALARLLAAPAPLWLLDEPSVGLDSRSVARLVAEIEAHRGRGGQVVLATHVDLGLAAPQSLGLAEHAPAPLELAEWHW</sequence>
<keyword evidence="1" id="KW-0813">Transport</keyword>
<keyword evidence="5" id="KW-1278">Translocase</keyword>
<evidence type="ECO:0000256" key="5">
    <source>
        <dbReference type="ARBA" id="ARBA00022967"/>
    </source>
</evidence>
<feature type="domain" description="ABC transporter" evidence="7">
    <location>
        <begin position="20"/>
        <end position="227"/>
    </location>
</feature>
<dbReference type="InterPro" id="IPR005895">
    <property type="entry name" value="ABC_transptr_haem_export_CcmA"/>
</dbReference>
<dbReference type="InterPro" id="IPR003439">
    <property type="entry name" value="ABC_transporter-like_ATP-bd"/>
</dbReference>
<dbReference type="EMBL" id="FWZX01000005">
    <property type="protein sequence ID" value="SMF11885.1"/>
    <property type="molecule type" value="Genomic_DNA"/>
</dbReference>
<name>A0A1Y6BNF6_9PROT</name>
<evidence type="ECO:0000313" key="9">
    <source>
        <dbReference type="Proteomes" id="UP000192917"/>
    </source>
</evidence>
<dbReference type="InterPro" id="IPR027417">
    <property type="entry name" value="P-loop_NTPase"/>
</dbReference>
<dbReference type="GO" id="GO:0016887">
    <property type="term" value="F:ATP hydrolysis activity"/>
    <property type="evidence" value="ECO:0007669"/>
    <property type="project" value="InterPro"/>
</dbReference>
<evidence type="ECO:0000313" key="8">
    <source>
        <dbReference type="EMBL" id="SMF11885.1"/>
    </source>
</evidence>
<dbReference type="GO" id="GO:0005524">
    <property type="term" value="F:ATP binding"/>
    <property type="evidence" value="ECO:0007669"/>
    <property type="project" value="UniProtKB-KW"/>
</dbReference>
<keyword evidence="2" id="KW-0547">Nucleotide-binding</keyword>
<dbReference type="NCBIfam" id="NF010061">
    <property type="entry name" value="PRK13538.1"/>
    <property type="match status" value="1"/>
</dbReference>
<dbReference type="SUPFAM" id="SSF52540">
    <property type="entry name" value="P-loop containing nucleoside triphosphate hydrolases"/>
    <property type="match status" value="1"/>
</dbReference>
<organism evidence="8 9">
    <name type="scientific">Tistlia consotensis USBA 355</name>
    <dbReference type="NCBI Taxonomy" id="560819"/>
    <lineage>
        <taxon>Bacteria</taxon>
        <taxon>Pseudomonadati</taxon>
        <taxon>Pseudomonadota</taxon>
        <taxon>Alphaproteobacteria</taxon>
        <taxon>Rhodospirillales</taxon>
        <taxon>Rhodovibrionaceae</taxon>
        <taxon>Tistlia</taxon>
    </lineage>
</organism>
<dbReference type="NCBIfam" id="TIGR01189">
    <property type="entry name" value="ccmA"/>
    <property type="match status" value="1"/>
</dbReference>
<dbReference type="PROSITE" id="PS50893">
    <property type="entry name" value="ABC_TRANSPORTER_2"/>
    <property type="match status" value="1"/>
</dbReference>
<dbReference type="Proteomes" id="UP000192917">
    <property type="component" value="Unassembled WGS sequence"/>
</dbReference>
<keyword evidence="4" id="KW-0067">ATP-binding</keyword>
<dbReference type="PANTHER" id="PTHR43499:SF1">
    <property type="entry name" value="ABC TRANSPORTER I FAMILY MEMBER 1"/>
    <property type="match status" value="1"/>
</dbReference>
<gene>
    <name evidence="8" type="ORF">SAMN05428998_10542</name>
</gene>
<dbReference type="STRING" id="560819.SAMN05428998_10542"/>
<dbReference type="Pfam" id="PF00005">
    <property type="entry name" value="ABC_tran"/>
    <property type="match status" value="1"/>
</dbReference>